<dbReference type="Proteomes" id="UP000036403">
    <property type="component" value="Unassembled WGS sequence"/>
</dbReference>
<accession>A0A0J7JZL0</accession>
<name>A0A0J7JZL0_LASNI</name>
<dbReference type="STRING" id="67767.A0A0J7JZL0"/>
<dbReference type="OrthoDB" id="409749at2759"/>
<protein>
    <submittedName>
        <fullName evidence="1">Beta-1-syntrophin-like protein</fullName>
    </submittedName>
</protein>
<dbReference type="AlphaFoldDB" id="A0A0J7JZL0"/>
<evidence type="ECO:0000313" key="2">
    <source>
        <dbReference type="Proteomes" id="UP000036403"/>
    </source>
</evidence>
<proteinExistence type="predicted"/>
<organism evidence="1 2">
    <name type="scientific">Lasius niger</name>
    <name type="common">Black garden ant</name>
    <dbReference type="NCBI Taxonomy" id="67767"/>
    <lineage>
        <taxon>Eukaryota</taxon>
        <taxon>Metazoa</taxon>
        <taxon>Ecdysozoa</taxon>
        <taxon>Arthropoda</taxon>
        <taxon>Hexapoda</taxon>
        <taxon>Insecta</taxon>
        <taxon>Pterygota</taxon>
        <taxon>Neoptera</taxon>
        <taxon>Endopterygota</taxon>
        <taxon>Hymenoptera</taxon>
        <taxon>Apocrita</taxon>
        <taxon>Aculeata</taxon>
        <taxon>Formicoidea</taxon>
        <taxon>Formicidae</taxon>
        <taxon>Formicinae</taxon>
        <taxon>Lasius</taxon>
        <taxon>Lasius</taxon>
    </lineage>
</organism>
<keyword evidence="2" id="KW-1185">Reference proteome</keyword>
<reference evidence="1 2" key="1">
    <citation type="submission" date="2015-04" db="EMBL/GenBank/DDBJ databases">
        <title>Lasius niger genome sequencing.</title>
        <authorList>
            <person name="Konorov E.A."/>
            <person name="Nikitin M.A."/>
            <person name="Kirill M.V."/>
            <person name="Chang P."/>
        </authorList>
    </citation>
    <scope>NUCLEOTIDE SEQUENCE [LARGE SCALE GENOMIC DNA]</scope>
    <source>
        <tissue evidence="1">Whole</tissue>
    </source>
</reference>
<comment type="caution">
    <text evidence="1">The sequence shown here is derived from an EMBL/GenBank/DDBJ whole genome shotgun (WGS) entry which is preliminary data.</text>
</comment>
<dbReference type="PaxDb" id="67767-A0A0J7JZL0"/>
<feature type="non-terminal residue" evidence="1">
    <location>
        <position position="1"/>
    </location>
</feature>
<sequence length="79" mass="8930">RNENADDVLVVAVKYLREVTPYFRKASIIQEVGWELQRGFLSATPPPPKSPPRADTRYLPLQLCRLTRAHPTSDPGESL</sequence>
<dbReference type="SUPFAM" id="SSF50729">
    <property type="entry name" value="PH domain-like"/>
    <property type="match status" value="1"/>
</dbReference>
<dbReference type="EMBL" id="LBMM01019172">
    <property type="protein sequence ID" value="KMQ83603.1"/>
    <property type="molecule type" value="Genomic_DNA"/>
</dbReference>
<evidence type="ECO:0000313" key="1">
    <source>
        <dbReference type="EMBL" id="KMQ83603.1"/>
    </source>
</evidence>
<gene>
    <name evidence="1" type="ORF">RF55_19567</name>
</gene>